<evidence type="ECO:0000259" key="13">
    <source>
        <dbReference type="PROSITE" id="PS50857"/>
    </source>
</evidence>
<evidence type="ECO:0000256" key="8">
    <source>
        <dbReference type="ARBA" id="ARBA00022982"/>
    </source>
</evidence>
<dbReference type="AlphaFoldDB" id="A0A6J6HCQ7"/>
<dbReference type="InterPro" id="IPR008972">
    <property type="entry name" value="Cupredoxin"/>
</dbReference>
<keyword evidence="11 12" id="KW-0472">Membrane</keyword>
<keyword evidence="7" id="KW-1278">Translocase</keyword>
<dbReference type="Gene3D" id="1.10.287.90">
    <property type="match status" value="1"/>
</dbReference>
<evidence type="ECO:0000256" key="2">
    <source>
        <dbReference type="ARBA" id="ARBA00007866"/>
    </source>
</evidence>
<dbReference type="InterPro" id="IPR045187">
    <property type="entry name" value="CcO_II"/>
</dbReference>
<evidence type="ECO:0000313" key="14">
    <source>
        <dbReference type="EMBL" id="CAB4609085.1"/>
    </source>
</evidence>
<keyword evidence="6" id="KW-0479">Metal-binding</keyword>
<dbReference type="InterPro" id="IPR001505">
    <property type="entry name" value="Copper_CuA"/>
</dbReference>
<evidence type="ECO:0000256" key="7">
    <source>
        <dbReference type="ARBA" id="ARBA00022967"/>
    </source>
</evidence>
<dbReference type="SUPFAM" id="SSF81464">
    <property type="entry name" value="Cytochrome c oxidase subunit II-like, transmembrane region"/>
    <property type="match status" value="1"/>
</dbReference>
<accession>A0A6J6HCQ7</accession>
<organism evidence="14">
    <name type="scientific">freshwater metagenome</name>
    <dbReference type="NCBI Taxonomy" id="449393"/>
    <lineage>
        <taxon>unclassified sequences</taxon>
        <taxon>metagenomes</taxon>
        <taxon>ecological metagenomes</taxon>
    </lineage>
</organism>
<evidence type="ECO:0000256" key="5">
    <source>
        <dbReference type="ARBA" id="ARBA00022692"/>
    </source>
</evidence>
<dbReference type="GO" id="GO:0004129">
    <property type="term" value="F:cytochrome-c oxidase activity"/>
    <property type="evidence" value="ECO:0007669"/>
    <property type="project" value="UniProtKB-EC"/>
</dbReference>
<keyword evidence="8" id="KW-0249">Electron transport</keyword>
<keyword evidence="4" id="KW-0813">Transport</keyword>
<dbReference type="GO" id="GO:0042773">
    <property type="term" value="P:ATP synthesis coupled electron transport"/>
    <property type="evidence" value="ECO:0007669"/>
    <property type="project" value="TreeGrafter"/>
</dbReference>
<dbReference type="Gene3D" id="2.60.40.420">
    <property type="entry name" value="Cupredoxins - blue copper proteins"/>
    <property type="match status" value="1"/>
</dbReference>
<evidence type="ECO:0000256" key="1">
    <source>
        <dbReference type="ARBA" id="ARBA00004141"/>
    </source>
</evidence>
<evidence type="ECO:0000256" key="6">
    <source>
        <dbReference type="ARBA" id="ARBA00022723"/>
    </source>
</evidence>
<dbReference type="PANTHER" id="PTHR22888:SF9">
    <property type="entry name" value="CYTOCHROME C OXIDASE SUBUNIT 2"/>
    <property type="match status" value="1"/>
</dbReference>
<keyword evidence="9 12" id="KW-1133">Transmembrane helix</keyword>
<keyword evidence="10" id="KW-0186">Copper</keyword>
<evidence type="ECO:0000256" key="9">
    <source>
        <dbReference type="ARBA" id="ARBA00022989"/>
    </source>
</evidence>
<evidence type="ECO:0000256" key="12">
    <source>
        <dbReference type="SAM" id="Phobius"/>
    </source>
</evidence>
<dbReference type="EC" id="7.1.1.9" evidence="3"/>
<feature type="domain" description="Cytochrome oxidase subunit II copper A binding" evidence="13">
    <location>
        <begin position="129"/>
        <end position="249"/>
    </location>
</feature>
<gene>
    <name evidence="14" type="ORF">UFOPK1852_00573</name>
</gene>
<sequence>MGDYPYAMKLKNSRRAITLLAPAIFLLSGCAKDSGAGFPTDASSVNDISSPLWTWAWVAAGVVGVFTAILIIWPAIFHRAPKNGPEFPKQTQYNIPVEVAYTVIPFLIVAVLFYYTAVKENEIVKPTAKVQHEIVVNGIQWSWQFTYLDAGKDVTLTGTPDKPPVLVVPQGERVRYTINSNDVVHGFWIPAFMIQIQNLPGVTNHLEFTANKLGDFPGRCNILCGRNHTQMLFTVRVVTPAEYQTYIANLKLEIEKAGQA</sequence>
<name>A0A6J6HCQ7_9ZZZZ</name>
<reference evidence="14" key="1">
    <citation type="submission" date="2020-05" db="EMBL/GenBank/DDBJ databases">
        <authorList>
            <person name="Chiriac C."/>
            <person name="Salcher M."/>
            <person name="Ghai R."/>
            <person name="Kavagutti S V."/>
        </authorList>
    </citation>
    <scope>NUCLEOTIDE SEQUENCE</scope>
</reference>
<evidence type="ECO:0000256" key="4">
    <source>
        <dbReference type="ARBA" id="ARBA00022448"/>
    </source>
</evidence>
<dbReference type="InterPro" id="IPR036257">
    <property type="entry name" value="Cyt_c_oxidase_su2_TM_sf"/>
</dbReference>
<comment type="similarity">
    <text evidence="2">Belongs to the cytochrome c oxidase subunit 2 family.</text>
</comment>
<keyword evidence="5 12" id="KW-0812">Transmembrane</keyword>
<feature type="transmembrane region" description="Helical" evidence="12">
    <location>
        <begin position="55"/>
        <end position="77"/>
    </location>
</feature>
<comment type="subcellular location">
    <subcellularLocation>
        <location evidence="1">Membrane</location>
        <topology evidence="1">Multi-pass membrane protein</topology>
    </subcellularLocation>
</comment>
<proteinExistence type="inferred from homology"/>
<evidence type="ECO:0000256" key="11">
    <source>
        <dbReference type="ARBA" id="ARBA00023136"/>
    </source>
</evidence>
<dbReference type="GO" id="GO:0005507">
    <property type="term" value="F:copper ion binding"/>
    <property type="evidence" value="ECO:0007669"/>
    <property type="project" value="InterPro"/>
</dbReference>
<evidence type="ECO:0000256" key="10">
    <source>
        <dbReference type="ARBA" id="ARBA00023008"/>
    </source>
</evidence>
<dbReference type="GO" id="GO:0016020">
    <property type="term" value="C:membrane"/>
    <property type="evidence" value="ECO:0007669"/>
    <property type="project" value="UniProtKB-SubCell"/>
</dbReference>
<dbReference type="PROSITE" id="PS00078">
    <property type="entry name" value="COX2"/>
    <property type="match status" value="1"/>
</dbReference>
<dbReference type="SUPFAM" id="SSF49503">
    <property type="entry name" value="Cupredoxins"/>
    <property type="match status" value="1"/>
</dbReference>
<dbReference type="PROSITE" id="PS50857">
    <property type="entry name" value="COX2_CUA"/>
    <property type="match status" value="1"/>
</dbReference>
<evidence type="ECO:0000256" key="3">
    <source>
        <dbReference type="ARBA" id="ARBA00012949"/>
    </source>
</evidence>
<feature type="transmembrane region" description="Helical" evidence="12">
    <location>
        <begin position="98"/>
        <end position="117"/>
    </location>
</feature>
<dbReference type="InterPro" id="IPR002429">
    <property type="entry name" value="CcO_II-like_C"/>
</dbReference>
<dbReference type="Pfam" id="PF00116">
    <property type="entry name" value="COX2"/>
    <property type="match status" value="1"/>
</dbReference>
<dbReference type="EMBL" id="CAEZUS010000071">
    <property type="protein sequence ID" value="CAB4609085.1"/>
    <property type="molecule type" value="Genomic_DNA"/>
</dbReference>
<protein>
    <recommendedName>
        <fullName evidence="3">cytochrome-c oxidase</fullName>
        <ecNumber evidence="3">7.1.1.9</ecNumber>
    </recommendedName>
</protein>
<dbReference type="PRINTS" id="PR01166">
    <property type="entry name" value="CYCOXIDASEII"/>
</dbReference>
<dbReference type="PANTHER" id="PTHR22888">
    <property type="entry name" value="CYTOCHROME C OXIDASE, SUBUNIT II"/>
    <property type="match status" value="1"/>
</dbReference>